<accession>A0A3L7J5V9</accession>
<feature type="transmembrane region" description="Helical" evidence="1">
    <location>
        <begin position="7"/>
        <end position="26"/>
    </location>
</feature>
<keyword evidence="1" id="KW-1133">Transmembrane helix</keyword>
<dbReference type="EMBL" id="RCWJ01000001">
    <property type="protein sequence ID" value="RLQ85924.1"/>
    <property type="molecule type" value="Genomic_DNA"/>
</dbReference>
<reference evidence="2 3" key="1">
    <citation type="submission" date="2018-10" db="EMBL/GenBank/DDBJ databases">
        <authorList>
            <person name="Li J."/>
        </authorList>
    </citation>
    <scope>NUCLEOTIDE SEQUENCE [LARGE SCALE GENOMIC DNA]</scope>
    <source>
        <strain evidence="2 3">ZD1-4</strain>
    </source>
</reference>
<dbReference type="AlphaFoldDB" id="A0A3L7J5V9"/>
<dbReference type="Proteomes" id="UP000282460">
    <property type="component" value="Unassembled WGS sequence"/>
</dbReference>
<name>A0A3L7J5V9_9MICO</name>
<evidence type="ECO:0000256" key="1">
    <source>
        <dbReference type="SAM" id="Phobius"/>
    </source>
</evidence>
<evidence type="ECO:0000313" key="2">
    <source>
        <dbReference type="EMBL" id="RLQ85924.1"/>
    </source>
</evidence>
<feature type="transmembrane region" description="Helical" evidence="1">
    <location>
        <begin position="32"/>
        <end position="50"/>
    </location>
</feature>
<keyword evidence="1" id="KW-0812">Transmembrane</keyword>
<proteinExistence type="predicted"/>
<sequence length="61" mass="6413">MKLLRPYSLWTTAGVVLFVLAGFALATGRFGPGVMIMAGSALCLGTGMASHKRWIKKNGSA</sequence>
<comment type="caution">
    <text evidence="2">The sequence shown here is derived from an EMBL/GenBank/DDBJ whole genome shotgun (WGS) entry which is preliminary data.</text>
</comment>
<protein>
    <submittedName>
        <fullName evidence="2">Uncharacterized protein</fullName>
    </submittedName>
</protein>
<dbReference type="OrthoDB" id="5120092at2"/>
<keyword evidence="1" id="KW-0472">Membrane</keyword>
<organism evidence="2 3">
    <name type="scientific">Mycetocola zhadangensis</name>
    <dbReference type="NCBI Taxonomy" id="1164595"/>
    <lineage>
        <taxon>Bacteria</taxon>
        <taxon>Bacillati</taxon>
        <taxon>Actinomycetota</taxon>
        <taxon>Actinomycetes</taxon>
        <taxon>Micrococcales</taxon>
        <taxon>Microbacteriaceae</taxon>
        <taxon>Mycetocola</taxon>
    </lineage>
</organism>
<keyword evidence="3" id="KW-1185">Reference proteome</keyword>
<gene>
    <name evidence="2" type="ORF">D9V28_03500</name>
</gene>
<evidence type="ECO:0000313" key="3">
    <source>
        <dbReference type="Proteomes" id="UP000282460"/>
    </source>
</evidence>
<dbReference type="RefSeq" id="WP_121658287.1">
    <property type="nucleotide sequence ID" value="NZ_BMEK01000001.1"/>
</dbReference>